<name>A0ABR4JNM8_9EURO</name>
<comment type="caution">
    <text evidence="4">The sequence shown here is derived from an EMBL/GenBank/DDBJ whole genome shotgun (WGS) entry which is preliminary data.</text>
</comment>
<dbReference type="EMBL" id="JBFXLR010000056">
    <property type="protein sequence ID" value="KAL2841624.1"/>
    <property type="molecule type" value="Genomic_DNA"/>
</dbReference>
<accession>A0ABR4JNM8</accession>
<proteinExistence type="predicted"/>
<feature type="repeat" description="ANK" evidence="3">
    <location>
        <begin position="569"/>
        <end position="601"/>
    </location>
</feature>
<evidence type="ECO:0000256" key="2">
    <source>
        <dbReference type="ARBA" id="ARBA00023043"/>
    </source>
</evidence>
<dbReference type="GeneID" id="98156632"/>
<feature type="repeat" description="ANK" evidence="3">
    <location>
        <begin position="602"/>
        <end position="634"/>
    </location>
</feature>
<reference evidence="4 5" key="1">
    <citation type="submission" date="2024-07" db="EMBL/GenBank/DDBJ databases">
        <title>Section-level genome sequencing and comparative genomics of Aspergillus sections Usti and Cavernicolus.</title>
        <authorList>
            <consortium name="Lawrence Berkeley National Laboratory"/>
            <person name="Nybo J.L."/>
            <person name="Vesth T.C."/>
            <person name="Theobald S."/>
            <person name="Frisvad J.C."/>
            <person name="Larsen T.O."/>
            <person name="Kjaerboelling I."/>
            <person name="Rothschild-Mancinelli K."/>
            <person name="Lyhne E.K."/>
            <person name="Kogle M.E."/>
            <person name="Barry K."/>
            <person name="Clum A."/>
            <person name="Na H."/>
            <person name="Ledsgaard L."/>
            <person name="Lin J."/>
            <person name="Lipzen A."/>
            <person name="Kuo A."/>
            <person name="Riley R."/>
            <person name="Mondo S."/>
            <person name="LaButti K."/>
            <person name="Haridas S."/>
            <person name="Pangalinan J."/>
            <person name="Salamov A.A."/>
            <person name="Simmons B.A."/>
            <person name="Magnuson J.K."/>
            <person name="Chen J."/>
            <person name="Drula E."/>
            <person name="Henrissat B."/>
            <person name="Wiebenga A."/>
            <person name="Lubbers R.J."/>
            <person name="Gomes A.C."/>
            <person name="Macurrencykelacurrency M.R."/>
            <person name="Stajich J."/>
            <person name="Grigoriev I.V."/>
            <person name="Mortensen U.H."/>
            <person name="De vries R.P."/>
            <person name="Baker S.E."/>
            <person name="Andersen M.R."/>
        </authorList>
    </citation>
    <scope>NUCLEOTIDE SEQUENCE [LARGE SCALE GENOMIC DNA]</scope>
    <source>
        <strain evidence="4 5">CBS 756.74</strain>
    </source>
</reference>
<dbReference type="InterPro" id="IPR036770">
    <property type="entry name" value="Ankyrin_rpt-contain_sf"/>
</dbReference>
<dbReference type="Gene3D" id="1.25.40.20">
    <property type="entry name" value="Ankyrin repeat-containing domain"/>
    <property type="match status" value="5"/>
</dbReference>
<dbReference type="PROSITE" id="PS50088">
    <property type="entry name" value="ANK_REPEAT"/>
    <property type="match status" value="8"/>
</dbReference>
<dbReference type="InterPro" id="IPR036047">
    <property type="entry name" value="F-box-like_dom_sf"/>
</dbReference>
<dbReference type="PROSITE" id="PS50297">
    <property type="entry name" value="ANK_REP_REGION"/>
    <property type="match status" value="7"/>
</dbReference>
<protein>
    <submittedName>
        <fullName evidence="4">Ankyrin repeat-containing domain protein</fullName>
    </submittedName>
</protein>
<sequence length="802" mass="87697">MLTCRREHIGPAKTMTSFIELPEDIHLYICKSLYPRHINHLVRTCKVLHHRLNSELWKAISVSNAIKKEIFLESALLGRLAVLQNLANESNFESEFSNLTGHEALRLAAKSGHSSIVAYLLAKGLEYCNEANYRNLRKTILPGLDDPSALQLAAELGDVDTVRHLLGHGATLEDKVEALKQAVHSGNEVIVSDLLKKENPASSELFSLASDMPLLQLAINARSEALVSMLLDHGFDVNMHDSMRHMTPLRQAVEADWPWAVKTLLAQGADVNVADAQRNTALHIAVKYCRTHDCLGMIRLLLQAGGDLKRRNNAGRTPVDLAMMSQNLDVINFLMKCGFADFNDSECLGHLICAAAAKGDKVLVAKAIRHGADVNKPGPFGTHDKWPPLRHAAYGGHLDVMDLLLSNGAILESPVGGHLPTPLHLALGRGNSAAAQWLLDRGADIRSISNWLHPWSATNTTFRPYWTCLHFAAIGGSETFRLVLDAGYIPVLDNPKTASLWESAIKGCDGSNTEFLQLVLNKIRGDDGEYRDAVNPVTYMFELGRKPNEAMIMAMLGDGNFDLNAVNDTGKTLLHNAIICDDEGVSQLLLDLGVDVNAADNDGRTALYYAAENQDPKLVRMLLEAGATPHADKLEDSPLSACLFGESSFISQCWTPTDELLAAMRDVIKQLSEHGVSPNQFFKQRPIFNELLSDQTFATSVHGVQLLLELGADPNVLDDSGMTSLHYAVSSGDIRTVSRLLVGGADPEAKNRRGVTAVQLAEQHGWNLVVDLLLRKAAGLKISPGEVDALYNRITSRAEGWP</sequence>
<dbReference type="Pfam" id="PF12796">
    <property type="entry name" value="Ank_2"/>
    <property type="match status" value="5"/>
</dbReference>
<keyword evidence="5" id="KW-1185">Reference proteome</keyword>
<dbReference type="InterPro" id="IPR002110">
    <property type="entry name" value="Ankyrin_rpt"/>
</dbReference>
<dbReference type="RefSeq" id="XP_070894670.1">
    <property type="nucleotide sequence ID" value="XM_071041468.1"/>
</dbReference>
<dbReference type="Proteomes" id="UP001610444">
    <property type="component" value="Unassembled WGS sequence"/>
</dbReference>
<evidence type="ECO:0000256" key="1">
    <source>
        <dbReference type="ARBA" id="ARBA00022737"/>
    </source>
</evidence>
<feature type="repeat" description="ANK" evidence="3">
    <location>
        <begin position="100"/>
        <end position="132"/>
    </location>
</feature>
<dbReference type="SUPFAM" id="SSF48403">
    <property type="entry name" value="Ankyrin repeat"/>
    <property type="match status" value="2"/>
</dbReference>
<feature type="repeat" description="ANK" evidence="3">
    <location>
        <begin position="244"/>
        <end position="276"/>
    </location>
</feature>
<feature type="repeat" description="ANK" evidence="3">
    <location>
        <begin position="145"/>
        <end position="177"/>
    </location>
</feature>
<keyword evidence="2 3" id="KW-0040">ANK repeat</keyword>
<dbReference type="PANTHER" id="PTHR24126">
    <property type="entry name" value="ANKYRIN REPEAT, PH AND SEC7 DOMAIN CONTAINING PROTEIN SECG-RELATED"/>
    <property type="match status" value="1"/>
</dbReference>
<feature type="repeat" description="ANK" evidence="3">
    <location>
        <begin position="720"/>
        <end position="752"/>
    </location>
</feature>
<gene>
    <name evidence="4" type="ORF">BJX68DRAFT_245251</name>
</gene>
<dbReference type="SUPFAM" id="SSF81383">
    <property type="entry name" value="F-box domain"/>
    <property type="match status" value="1"/>
</dbReference>
<organism evidence="4 5">
    <name type="scientific">Aspergillus pseudodeflectus</name>
    <dbReference type="NCBI Taxonomy" id="176178"/>
    <lineage>
        <taxon>Eukaryota</taxon>
        <taxon>Fungi</taxon>
        <taxon>Dikarya</taxon>
        <taxon>Ascomycota</taxon>
        <taxon>Pezizomycotina</taxon>
        <taxon>Eurotiomycetes</taxon>
        <taxon>Eurotiomycetidae</taxon>
        <taxon>Eurotiales</taxon>
        <taxon>Aspergillaceae</taxon>
        <taxon>Aspergillus</taxon>
        <taxon>Aspergillus subgen. Nidulantes</taxon>
    </lineage>
</organism>
<evidence type="ECO:0000256" key="3">
    <source>
        <dbReference type="PROSITE-ProRule" id="PRU00023"/>
    </source>
</evidence>
<keyword evidence="1" id="KW-0677">Repeat</keyword>
<evidence type="ECO:0000313" key="4">
    <source>
        <dbReference type="EMBL" id="KAL2841624.1"/>
    </source>
</evidence>
<dbReference type="SMART" id="SM00248">
    <property type="entry name" value="ANK"/>
    <property type="match status" value="14"/>
</dbReference>
<evidence type="ECO:0000313" key="5">
    <source>
        <dbReference type="Proteomes" id="UP001610444"/>
    </source>
</evidence>
<feature type="repeat" description="ANK" evidence="3">
    <location>
        <begin position="418"/>
        <end position="450"/>
    </location>
</feature>
<dbReference type="PANTHER" id="PTHR24126:SF14">
    <property type="entry name" value="ANK_REP_REGION DOMAIN-CONTAINING PROTEIN"/>
    <property type="match status" value="1"/>
</dbReference>
<feature type="repeat" description="ANK" evidence="3">
    <location>
        <begin position="277"/>
        <end position="313"/>
    </location>
</feature>